<keyword evidence="6" id="KW-1185">Reference proteome</keyword>
<evidence type="ECO:0000256" key="1">
    <source>
        <dbReference type="ARBA" id="ARBA00022737"/>
    </source>
</evidence>
<proteinExistence type="predicted"/>
<evidence type="ECO:0000313" key="6">
    <source>
        <dbReference type="Proteomes" id="UP001433268"/>
    </source>
</evidence>
<dbReference type="PANTHER" id="PTHR24198">
    <property type="entry name" value="ANKYRIN REPEAT AND PROTEIN KINASE DOMAIN-CONTAINING PROTEIN"/>
    <property type="match status" value="1"/>
</dbReference>
<dbReference type="PROSITE" id="PS50297">
    <property type="entry name" value="ANK_REP_REGION"/>
    <property type="match status" value="1"/>
</dbReference>
<evidence type="ECO:0008006" key="7">
    <source>
        <dbReference type="Google" id="ProtNLM"/>
    </source>
</evidence>
<dbReference type="GeneID" id="92044647"/>
<organism evidence="5 6">
    <name type="scientific">Apiospora hydei</name>
    <dbReference type="NCBI Taxonomy" id="1337664"/>
    <lineage>
        <taxon>Eukaryota</taxon>
        <taxon>Fungi</taxon>
        <taxon>Dikarya</taxon>
        <taxon>Ascomycota</taxon>
        <taxon>Pezizomycotina</taxon>
        <taxon>Sordariomycetes</taxon>
        <taxon>Xylariomycetidae</taxon>
        <taxon>Amphisphaeriales</taxon>
        <taxon>Apiosporaceae</taxon>
        <taxon>Apiospora</taxon>
    </lineage>
</organism>
<evidence type="ECO:0000256" key="3">
    <source>
        <dbReference type="PROSITE-ProRule" id="PRU00023"/>
    </source>
</evidence>
<keyword evidence="2 3" id="KW-0040">ANK repeat</keyword>
<evidence type="ECO:0000313" key="5">
    <source>
        <dbReference type="EMBL" id="KAK8079454.1"/>
    </source>
</evidence>
<dbReference type="InterPro" id="IPR036770">
    <property type="entry name" value="Ankyrin_rpt-contain_sf"/>
</dbReference>
<evidence type="ECO:0000256" key="4">
    <source>
        <dbReference type="SAM" id="MobiDB-lite"/>
    </source>
</evidence>
<dbReference type="PANTHER" id="PTHR24198:SF165">
    <property type="entry name" value="ANKYRIN REPEAT-CONTAINING PROTEIN-RELATED"/>
    <property type="match status" value="1"/>
</dbReference>
<comment type="caution">
    <text evidence="5">The sequence shown here is derived from an EMBL/GenBank/DDBJ whole genome shotgun (WGS) entry which is preliminary data.</text>
</comment>
<reference evidence="5 6" key="1">
    <citation type="submission" date="2023-01" db="EMBL/GenBank/DDBJ databases">
        <title>Analysis of 21 Apiospora genomes using comparative genomics revels a genus with tremendous synthesis potential of carbohydrate active enzymes and secondary metabolites.</title>
        <authorList>
            <person name="Sorensen T."/>
        </authorList>
    </citation>
    <scope>NUCLEOTIDE SEQUENCE [LARGE SCALE GENOMIC DNA]</scope>
    <source>
        <strain evidence="5 6">CBS 114990</strain>
    </source>
</reference>
<dbReference type="SUPFAM" id="SSF48403">
    <property type="entry name" value="Ankyrin repeat"/>
    <property type="match status" value="2"/>
</dbReference>
<dbReference type="Proteomes" id="UP001433268">
    <property type="component" value="Unassembled WGS sequence"/>
</dbReference>
<feature type="repeat" description="ANK" evidence="3">
    <location>
        <begin position="881"/>
        <end position="913"/>
    </location>
</feature>
<keyword evidence="1" id="KW-0677">Repeat</keyword>
<feature type="region of interest" description="Disordered" evidence="4">
    <location>
        <begin position="67"/>
        <end position="90"/>
    </location>
</feature>
<dbReference type="PROSITE" id="PS50088">
    <property type="entry name" value="ANK_REPEAT"/>
    <property type="match status" value="1"/>
</dbReference>
<gene>
    <name evidence="5" type="ORF">PG997_007272</name>
</gene>
<dbReference type="RefSeq" id="XP_066666929.1">
    <property type="nucleotide sequence ID" value="XM_066811587.1"/>
</dbReference>
<evidence type="ECO:0000256" key="2">
    <source>
        <dbReference type="ARBA" id="ARBA00023043"/>
    </source>
</evidence>
<dbReference type="SMART" id="SM00248">
    <property type="entry name" value="ANK"/>
    <property type="match status" value="6"/>
</dbReference>
<sequence>MESEHGFPNDFTVSTYETTLRDHLGFRKNLKHSDWETIATHLEKPKGKESDVNFFGNRITHEKVVKETSRYRPRTRNAGIPTRVKPPPLPAGITISTPPSTPHGTIPDLLASHDISATTPKSGHTAASTNLVATALYGTPPGFSQVIPPPFGAADAERLLDGPFKKAWERLPFNQFATQLKTLREWTSYQYISALIDVFYPASLQNHRITEDMLRSLSYLHQMTGSPTVFGLNSSVGVLMHASYMLSNGHGRWKDSDSFFKWFGVVADMQLLRASFSQRTPTVTAAWFALPRAALSRYADKATQAWLEIGLTAIGGRMIAENLELFCDVLDYTGERCIWEMNVLVRQGSSVPSWMKRSYFDGISYEDPSDKLECVKIILEAAIAVDPRTDDQLHWIGPGEPDLITDWLWVRSQVSYRCDCISSHYGCISSNYGRFLKACSPYSEHMQTSVIVVGICGAASQGLKSLHDYVKEKPYPTYHTKQELLQVALSEASAHGLEGIVQVLLEYGVDVEVGLLTAWEWGLNGSGQEFGSFEWLPTFRSVMARDVGMITLLAQHGAILNRQEVMDATISDGWTLQGPHRASDKEIVVELLSSLGVDIQQYGPNTMLKAVGLLHIRDILWGPMGFRKPDTVLIETLQKYNVTWDHQYFNKEGQLLRWWERGFEKVGEMDLLQAAVRNGCKIPTIKYLLDEGMQVHSRPCEVDGKSMLHAALECGLYTEDEAFDVIHALLERLSSVEEDPVWPRVLGLSFSKIFPSMRLFHYLEGLGATLIPPTDHLQAKLRFNIIPRLLEAGADRVTINRVWDGGVGLDKLDQDDRLDIVQAFLRRRNINWAFTLIEGINLDKEGWQKILMEACNNGVCPLWFIRYLLQHGADGGRVGGNFWSPLHDAAEHGNLSVAHLLMEYDADINTIWNIENYQMPNDGNSVDYYYVHWYAGHQPQWTPLDAASRMGRLDMVKFLLHAGGRSGSS</sequence>
<protein>
    <recommendedName>
        <fullName evidence="7">Clr5 domain-containing protein</fullName>
    </recommendedName>
</protein>
<dbReference type="EMBL" id="JAQQWN010000006">
    <property type="protein sequence ID" value="KAK8079454.1"/>
    <property type="molecule type" value="Genomic_DNA"/>
</dbReference>
<dbReference type="InterPro" id="IPR002110">
    <property type="entry name" value="Ankyrin_rpt"/>
</dbReference>
<accession>A0ABR1W7J6</accession>
<name>A0ABR1W7J6_9PEZI</name>
<dbReference type="Pfam" id="PF00023">
    <property type="entry name" value="Ank"/>
    <property type="match status" value="1"/>
</dbReference>
<dbReference type="Pfam" id="PF12796">
    <property type="entry name" value="Ank_2"/>
    <property type="match status" value="1"/>
</dbReference>
<dbReference type="Gene3D" id="1.25.40.20">
    <property type="entry name" value="Ankyrin repeat-containing domain"/>
    <property type="match status" value="2"/>
</dbReference>